<name>A0ABZ2RSV9_9BACT</name>
<feature type="region of interest" description="Disordered" evidence="1">
    <location>
        <begin position="28"/>
        <end position="79"/>
    </location>
</feature>
<dbReference type="Proteomes" id="UP001477443">
    <property type="component" value="Chromosome"/>
</dbReference>
<sequence>MRKKFLKLSLSVSSLSLPLVSILAISCNDSSNNSSQNNDEPIKTDEKDNNTSTNINQNTENNSTNQTESNGQNSEPSQPALTKITEFNNEQIQGLSNLLELNKSYIPSLEANKIKAISNSDFNITSASVVAYDDSIGTLSFSVSGTNRNNSFENITVNLNGFDNRIVGTSIQQTFNRNKVAELRNNIDEVLKLTNKELLSYFDNLKIFTNGLGTLDIKTLLGNENTPIVLNTLTIKPSSNNRYTLNLNVAYKTGKLINGVKTEEITPLYFTTLQLDKSSLVFSTFDYINYVLQNHVQAIDISNDNSLLNHYASYYVGRYKNEVDLSAQFYQVDEAYSEYLNIPLQLKAKQISANDLTGTLYVDYSIKYVNESTGENIEVSGLNKQINNFQKVMSSEVVKKDFFTFLNIENLHGSFASNTNKGKLILSEYEKHKNDATPFVLNDSNTIKRIFSISNSSTNEITFYANGLNKINTNSLFVPNYMGRPLSEHEALTDNGFLTHTNASNSAIQIGLYKIEILSLSDFNEDTYTSESGVSSKKLLFNINTKLTVGIMNSTNASSETYEYIEINPSVIFTRMPIVY</sequence>
<proteinExistence type="predicted"/>
<keyword evidence="2" id="KW-0732">Signal</keyword>
<feature type="compositionally biased region" description="Low complexity" evidence="1">
    <location>
        <begin position="50"/>
        <end position="74"/>
    </location>
</feature>
<dbReference type="PROSITE" id="PS51257">
    <property type="entry name" value="PROKAR_LIPOPROTEIN"/>
    <property type="match status" value="1"/>
</dbReference>
<accession>A0ABZ2RSV9</accession>
<feature type="chain" id="PRO_5045191891" description="Lipoprotein" evidence="2">
    <location>
        <begin position="24"/>
        <end position="580"/>
    </location>
</feature>
<evidence type="ECO:0000313" key="3">
    <source>
        <dbReference type="EMBL" id="WXL29186.1"/>
    </source>
</evidence>
<protein>
    <recommendedName>
        <fullName evidence="5">Lipoprotein</fullName>
    </recommendedName>
</protein>
<evidence type="ECO:0008006" key="5">
    <source>
        <dbReference type="Google" id="ProtNLM"/>
    </source>
</evidence>
<feature type="compositionally biased region" description="Low complexity" evidence="1">
    <location>
        <begin position="28"/>
        <end position="38"/>
    </location>
</feature>
<evidence type="ECO:0000313" key="4">
    <source>
        <dbReference type="Proteomes" id="UP001477443"/>
    </source>
</evidence>
<dbReference type="EMBL" id="CP148067">
    <property type="protein sequence ID" value="WXL29186.1"/>
    <property type="molecule type" value="Genomic_DNA"/>
</dbReference>
<organism evidence="3 4">
    <name type="scientific">Mycoplasmopsis felifaucium</name>
    <dbReference type="NCBI Taxonomy" id="35768"/>
    <lineage>
        <taxon>Bacteria</taxon>
        <taxon>Bacillati</taxon>
        <taxon>Mycoplasmatota</taxon>
        <taxon>Mycoplasmoidales</taxon>
        <taxon>Metamycoplasmataceae</taxon>
        <taxon>Mycoplasmopsis</taxon>
    </lineage>
</organism>
<dbReference type="RefSeq" id="WP_338822798.1">
    <property type="nucleotide sequence ID" value="NZ_CP148067.1"/>
</dbReference>
<feature type="compositionally biased region" description="Basic and acidic residues" evidence="1">
    <location>
        <begin position="40"/>
        <end position="49"/>
    </location>
</feature>
<reference evidence="3" key="1">
    <citation type="submission" date="2024-03" db="EMBL/GenBank/DDBJ databases">
        <title>Complete genome sequence of Mycoplasma felifaucium Z921 isolated from the trachea of a cheetah.</title>
        <authorList>
            <person name="Spergser J."/>
        </authorList>
    </citation>
    <scope>NUCLEOTIDE SEQUENCE [LARGE SCALE GENOMIC DNA]</scope>
    <source>
        <strain evidence="3">Z921</strain>
    </source>
</reference>
<gene>
    <name evidence="3" type="ORF">WG617_00845</name>
</gene>
<keyword evidence="4" id="KW-1185">Reference proteome</keyword>
<feature type="signal peptide" evidence="2">
    <location>
        <begin position="1"/>
        <end position="23"/>
    </location>
</feature>
<evidence type="ECO:0000256" key="1">
    <source>
        <dbReference type="SAM" id="MobiDB-lite"/>
    </source>
</evidence>
<evidence type="ECO:0000256" key="2">
    <source>
        <dbReference type="SAM" id="SignalP"/>
    </source>
</evidence>